<dbReference type="RefSeq" id="XP_028484900.1">
    <property type="nucleotide sequence ID" value="XM_028626976.1"/>
</dbReference>
<dbReference type="GeneID" id="39596253"/>
<keyword evidence="1" id="KW-0472">Membrane</keyword>
<dbReference type="STRING" id="264951.A0A443HTW2"/>
<keyword evidence="1" id="KW-0812">Transmembrane</keyword>
<gene>
    <name evidence="3" type="ORF">C8Q69DRAFT_286952</name>
</gene>
<dbReference type="PANTHER" id="PTHR12277:SF64">
    <property type="entry name" value="SUPERFAMILY HYDROLASE, PUTATIVE (AFU_ORTHOLOGUE AFUA_3G01760)-RELATED"/>
    <property type="match status" value="1"/>
</dbReference>
<feature type="domain" description="Peptidase S9 prolyl oligopeptidase catalytic" evidence="2">
    <location>
        <begin position="193"/>
        <end position="375"/>
    </location>
</feature>
<dbReference type="GO" id="GO:0016020">
    <property type="term" value="C:membrane"/>
    <property type="evidence" value="ECO:0007669"/>
    <property type="project" value="TreeGrafter"/>
</dbReference>
<name>A0A443HTW2_BYSSP</name>
<dbReference type="InterPro" id="IPR029058">
    <property type="entry name" value="AB_hydrolase_fold"/>
</dbReference>
<sequence>MNRFRLLAASSRNASPSSHIQSRHYCHTHSYASYFHVKFHRKSVVQQQCRCFSLPSILVPPAMFLGLGITLWIQKCLAMIIFQNKIIYMPSIPPLARWETIEDYAPECRPIQWREESIKSEDGVKISLIVGDAEGEQVKANVASDDEVHLVILYFQGNASSLPPRLPFLSSIIKKTKKVHQISFVALSYRGYWHSQGKPSQKGIERDARAAMQWVLRQYSQVPNVRISFWGQSVGAGAATGLAAEYLEKGDSEHPPLVCLVLETPFTNMRDLLRDFYPQKWLPYHYLSPFLRNHWDSEQALRRIARAPGLQKPNILIAQAEQDEIVPRQQSERLETFCRSLDITVNRHIVPKALHNDVMVKADGQKAIADFLSQHI</sequence>
<accession>A0A443HTW2</accession>
<dbReference type="Gene3D" id="3.40.50.1820">
    <property type="entry name" value="alpha/beta hydrolase"/>
    <property type="match status" value="1"/>
</dbReference>
<keyword evidence="3" id="KW-0378">Hydrolase</keyword>
<organism evidence="3 4">
    <name type="scientific">Byssochlamys spectabilis</name>
    <name type="common">Paecilomyces variotii</name>
    <dbReference type="NCBI Taxonomy" id="264951"/>
    <lineage>
        <taxon>Eukaryota</taxon>
        <taxon>Fungi</taxon>
        <taxon>Dikarya</taxon>
        <taxon>Ascomycota</taxon>
        <taxon>Pezizomycotina</taxon>
        <taxon>Eurotiomycetes</taxon>
        <taxon>Eurotiomycetidae</taxon>
        <taxon>Eurotiales</taxon>
        <taxon>Thermoascaceae</taxon>
        <taxon>Paecilomyces</taxon>
    </lineage>
</organism>
<feature type="transmembrane region" description="Helical" evidence="1">
    <location>
        <begin position="51"/>
        <end position="73"/>
    </location>
</feature>
<evidence type="ECO:0000256" key="1">
    <source>
        <dbReference type="SAM" id="Phobius"/>
    </source>
</evidence>
<protein>
    <submittedName>
        <fullName evidence="3">Alpha/Beta hydrolase protein</fullName>
    </submittedName>
</protein>
<dbReference type="GO" id="GO:0008236">
    <property type="term" value="F:serine-type peptidase activity"/>
    <property type="evidence" value="ECO:0007669"/>
    <property type="project" value="InterPro"/>
</dbReference>
<dbReference type="GO" id="GO:0008474">
    <property type="term" value="F:palmitoyl-(protein) hydrolase activity"/>
    <property type="evidence" value="ECO:0007669"/>
    <property type="project" value="TreeGrafter"/>
</dbReference>
<dbReference type="Pfam" id="PF00326">
    <property type="entry name" value="Peptidase_S9"/>
    <property type="match status" value="1"/>
</dbReference>
<proteinExistence type="predicted"/>
<evidence type="ECO:0000313" key="3">
    <source>
        <dbReference type="EMBL" id="RWQ95255.1"/>
    </source>
</evidence>
<dbReference type="SUPFAM" id="SSF53474">
    <property type="entry name" value="alpha/beta-Hydrolases"/>
    <property type="match status" value="1"/>
</dbReference>
<dbReference type="Proteomes" id="UP000283841">
    <property type="component" value="Unassembled WGS sequence"/>
</dbReference>
<dbReference type="AlphaFoldDB" id="A0A443HTW2"/>
<keyword evidence="1" id="KW-1133">Transmembrane helix</keyword>
<dbReference type="VEuPathDB" id="FungiDB:C8Q69DRAFT_286952"/>
<dbReference type="GO" id="GO:0006508">
    <property type="term" value="P:proteolysis"/>
    <property type="evidence" value="ECO:0007669"/>
    <property type="project" value="InterPro"/>
</dbReference>
<dbReference type="InterPro" id="IPR001375">
    <property type="entry name" value="Peptidase_S9_cat"/>
</dbReference>
<keyword evidence="4" id="KW-1185">Reference proteome</keyword>
<evidence type="ECO:0000313" key="4">
    <source>
        <dbReference type="Proteomes" id="UP000283841"/>
    </source>
</evidence>
<evidence type="ECO:0000259" key="2">
    <source>
        <dbReference type="Pfam" id="PF00326"/>
    </source>
</evidence>
<dbReference type="PANTHER" id="PTHR12277">
    <property type="entry name" value="ALPHA/BETA HYDROLASE DOMAIN-CONTAINING PROTEIN"/>
    <property type="match status" value="1"/>
</dbReference>
<comment type="caution">
    <text evidence="3">The sequence shown here is derived from an EMBL/GenBank/DDBJ whole genome shotgun (WGS) entry which is preliminary data.</text>
</comment>
<reference evidence="3 4" key="1">
    <citation type="journal article" date="2018" name="Front. Microbiol.">
        <title>Genomic and genetic insights into a cosmopolitan fungus, Paecilomyces variotii (Eurotiales).</title>
        <authorList>
            <person name="Urquhart A.S."/>
            <person name="Mondo S.J."/>
            <person name="Makela M.R."/>
            <person name="Hane J.K."/>
            <person name="Wiebenga A."/>
            <person name="He G."/>
            <person name="Mihaltcheva S."/>
            <person name="Pangilinan J."/>
            <person name="Lipzen A."/>
            <person name="Barry K."/>
            <person name="de Vries R.P."/>
            <person name="Grigoriev I.V."/>
            <person name="Idnurm A."/>
        </authorList>
    </citation>
    <scope>NUCLEOTIDE SEQUENCE [LARGE SCALE GENOMIC DNA]</scope>
    <source>
        <strain evidence="3 4">CBS 101075</strain>
    </source>
</reference>
<dbReference type="EMBL" id="RCNU01000006">
    <property type="protein sequence ID" value="RWQ95255.1"/>
    <property type="molecule type" value="Genomic_DNA"/>
</dbReference>